<reference evidence="1 2" key="1">
    <citation type="submission" date="2020-11" db="EMBL/GenBank/DDBJ databases">
        <title>Sequencing the genomes of 1000 actinobacteria strains.</title>
        <authorList>
            <person name="Klenk H.-P."/>
        </authorList>
    </citation>
    <scope>NUCLEOTIDE SEQUENCE [LARGE SCALE GENOMIC DNA]</scope>
    <source>
        <strain evidence="1 2">DSM 101695</strain>
    </source>
</reference>
<evidence type="ECO:0000313" key="2">
    <source>
        <dbReference type="Proteomes" id="UP000631791"/>
    </source>
</evidence>
<name>A0ABS0K8S7_9ACTN</name>
<evidence type="ECO:0000313" key="1">
    <source>
        <dbReference type="EMBL" id="MBG6105037.1"/>
    </source>
</evidence>
<dbReference type="Proteomes" id="UP000631791">
    <property type="component" value="Unassembled WGS sequence"/>
</dbReference>
<dbReference type="SUPFAM" id="SSF51182">
    <property type="entry name" value="RmlC-like cupins"/>
    <property type="match status" value="1"/>
</dbReference>
<accession>A0ABS0K8S7</accession>
<dbReference type="InterPro" id="IPR011051">
    <property type="entry name" value="RmlC_Cupin_sf"/>
</dbReference>
<gene>
    <name evidence="1" type="ORF">IW249_005451</name>
</gene>
<keyword evidence="2" id="KW-1185">Reference proteome</keyword>
<dbReference type="InterPro" id="IPR014710">
    <property type="entry name" value="RmlC-like_jellyroll"/>
</dbReference>
<dbReference type="Gene3D" id="2.60.120.10">
    <property type="entry name" value="Jelly Rolls"/>
    <property type="match status" value="1"/>
</dbReference>
<organism evidence="1 2">
    <name type="scientific">Micromonospora vinacea</name>
    <dbReference type="NCBI Taxonomy" id="709878"/>
    <lineage>
        <taxon>Bacteria</taxon>
        <taxon>Bacillati</taxon>
        <taxon>Actinomycetota</taxon>
        <taxon>Actinomycetes</taxon>
        <taxon>Micromonosporales</taxon>
        <taxon>Micromonosporaceae</taxon>
        <taxon>Micromonospora</taxon>
    </lineage>
</organism>
<protein>
    <submittedName>
        <fullName evidence="1">Metal-dependent enzyme (Double-stranded beta helix superfamily)</fullName>
    </submittedName>
</protein>
<comment type="caution">
    <text evidence="1">The sequence shown here is derived from an EMBL/GenBank/DDBJ whole genome shotgun (WGS) entry which is preliminary data.</text>
</comment>
<sequence length="202" mass="22814">MTLVDFISDLNEVSESQSLADVVAVAADRLSAEEISHESVVDELRRMTEDERQGMLCRSVDTTTHLKLSLDQNAHRALRLWLHVYKGWPPSEGRFAASIHDHRYAFVSKILRGGYVEQRWTIESDRVSPLRSAKRGVNSLNIVRAADVHSLVSVEPRTVSLVLQLPAERSFSRVYHPDRGAAFTSIPDLEAQYADFLAKDDR</sequence>
<proteinExistence type="predicted"/>
<dbReference type="RefSeq" id="WP_196923384.1">
    <property type="nucleotide sequence ID" value="NZ_JADOTY010000001.1"/>
</dbReference>
<dbReference type="EMBL" id="JADOTY010000001">
    <property type="protein sequence ID" value="MBG6105037.1"/>
    <property type="molecule type" value="Genomic_DNA"/>
</dbReference>